<dbReference type="AlphaFoldDB" id="A0A2W2GE23"/>
<protein>
    <submittedName>
        <fullName evidence="2">Carnitine dehydratase</fullName>
    </submittedName>
</protein>
<evidence type="ECO:0000313" key="2">
    <source>
        <dbReference type="EMBL" id="PZG46671.1"/>
    </source>
</evidence>
<reference evidence="2 3" key="1">
    <citation type="submission" date="2018-01" db="EMBL/GenBank/DDBJ databases">
        <title>Draft genome sequence of Sphaerisporangium sp. 7K107.</title>
        <authorList>
            <person name="Sahin N."/>
            <person name="Saygin H."/>
            <person name="Ay H."/>
        </authorList>
    </citation>
    <scope>NUCLEOTIDE SEQUENCE [LARGE SCALE GENOMIC DNA]</scope>
    <source>
        <strain evidence="2 3">7K107</strain>
    </source>
</reference>
<keyword evidence="3" id="KW-1185">Reference proteome</keyword>
<accession>A0A2W2GE23</accession>
<dbReference type="GO" id="GO:0003824">
    <property type="term" value="F:catalytic activity"/>
    <property type="evidence" value="ECO:0007669"/>
    <property type="project" value="InterPro"/>
</dbReference>
<dbReference type="PANTHER" id="PTHR48228:SF5">
    <property type="entry name" value="ALPHA-METHYLACYL-COA RACEMASE"/>
    <property type="match status" value="1"/>
</dbReference>
<evidence type="ECO:0000256" key="1">
    <source>
        <dbReference type="SAM" id="MobiDB-lite"/>
    </source>
</evidence>
<comment type="caution">
    <text evidence="2">The sequence shown here is derived from an EMBL/GenBank/DDBJ whole genome shotgun (WGS) entry which is preliminary data.</text>
</comment>
<dbReference type="Gene3D" id="3.40.50.10540">
    <property type="entry name" value="Crotonobetainyl-coa:carnitine coa-transferase, domain 1"/>
    <property type="match status" value="1"/>
</dbReference>
<dbReference type="InterPro" id="IPR023606">
    <property type="entry name" value="CoA-Trfase_III_dom_1_sf"/>
</dbReference>
<dbReference type="InterPro" id="IPR050509">
    <property type="entry name" value="CoA-transferase_III"/>
</dbReference>
<gene>
    <name evidence="2" type="ORF">C1I98_14170</name>
</gene>
<dbReference type="Pfam" id="PF02515">
    <property type="entry name" value="CoA_transf_3"/>
    <property type="match status" value="1"/>
</dbReference>
<dbReference type="SUPFAM" id="SSF89796">
    <property type="entry name" value="CoA-transferase family III (CaiB/BaiF)"/>
    <property type="match status" value="1"/>
</dbReference>
<dbReference type="EMBL" id="POUA01000093">
    <property type="protein sequence ID" value="PZG46671.1"/>
    <property type="molecule type" value="Genomic_DNA"/>
</dbReference>
<dbReference type="InterPro" id="IPR003673">
    <property type="entry name" value="CoA-Trfase_fam_III"/>
</dbReference>
<sequence>MRVLEIAGLGPGPFCGMLLADLGADVVRVDRPGGGFGFVPAGLDLLNRGKRSIVADLGEPAGVELTLALAERADVMFEGFRPGVAERLGIGPDVCMSRRPGLVYGRMTGWGQRGPLARTAGHDIDYIALAGPLHAIGPVGGPPQIPLGLVGDFAGGVYLAVGLLAALREAQASGRGQVVDAAIVDSAAHLMTMFHSLLAAGVWRDERGANLGDGAAPFYGVHLTADGEYMAVGALEPAFFREFAARLGLGDADHLNHLDPATWPELRTRISAAFASRTRDEWVEVFAGSDACVAPVLGMREAARHPHLVERETFIDVEGVTQPAPAPRFSRTPGSVRRGPSLPGRDAEEIVRDWLG</sequence>
<dbReference type="Proteomes" id="UP000248544">
    <property type="component" value="Unassembled WGS sequence"/>
</dbReference>
<organism evidence="2 3">
    <name type="scientific">Spongiactinospora gelatinilytica</name>
    <dbReference type="NCBI Taxonomy" id="2666298"/>
    <lineage>
        <taxon>Bacteria</taxon>
        <taxon>Bacillati</taxon>
        <taxon>Actinomycetota</taxon>
        <taxon>Actinomycetes</taxon>
        <taxon>Streptosporangiales</taxon>
        <taxon>Streptosporangiaceae</taxon>
        <taxon>Spongiactinospora</taxon>
    </lineage>
</organism>
<name>A0A2W2GE23_9ACTN</name>
<dbReference type="InterPro" id="IPR044855">
    <property type="entry name" value="CoA-Trfase_III_dom3_sf"/>
</dbReference>
<evidence type="ECO:0000313" key="3">
    <source>
        <dbReference type="Proteomes" id="UP000248544"/>
    </source>
</evidence>
<proteinExistence type="predicted"/>
<feature type="region of interest" description="Disordered" evidence="1">
    <location>
        <begin position="322"/>
        <end position="343"/>
    </location>
</feature>
<dbReference type="PANTHER" id="PTHR48228">
    <property type="entry name" value="SUCCINYL-COA--D-CITRAMALATE COA-TRANSFERASE"/>
    <property type="match status" value="1"/>
</dbReference>
<dbReference type="Gene3D" id="3.30.1540.10">
    <property type="entry name" value="formyl-coa transferase, domain 3"/>
    <property type="match status" value="1"/>
</dbReference>